<protein>
    <submittedName>
        <fullName evidence="2">Putative GATA zinc finger domain-containing protein 25</fullName>
    </submittedName>
</protein>
<proteinExistence type="predicted"/>
<evidence type="ECO:0000256" key="1">
    <source>
        <dbReference type="SAM" id="MobiDB-lite"/>
    </source>
</evidence>
<gene>
    <name evidence="2" type="ORF">G2W53_021420</name>
</gene>
<sequence>MPSSSSSYHHHLFNSRSRRHGYSKAQLCFFKILYTISSVPPPHRSAQQHSSRTGGIAVDLNLRFCSVAEDDAEFRDSDENGSDSDGDYLAVKSPPAAARTTKRGRSQALPYRFRDSVVEPLKRRGRPYKRLIGSS</sequence>
<dbReference type="Proteomes" id="UP000634136">
    <property type="component" value="Unassembled WGS sequence"/>
</dbReference>
<feature type="region of interest" description="Disordered" evidence="1">
    <location>
        <begin position="72"/>
        <end position="109"/>
    </location>
</feature>
<evidence type="ECO:0000313" key="2">
    <source>
        <dbReference type="EMBL" id="KAF7823276.1"/>
    </source>
</evidence>
<reference evidence="2" key="1">
    <citation type="submission" date="2020-09" db="EMBL/GenBank/DDBJ databases">
        <title>Genome-Enabled Discovery of Anthraquinone Biosynthesis in Senna tora.</title>
        <authorList>
            <person name="Kang S.-H."/>
            <person name="Pandey R.P."/>
            <person name="Lee C.-M."/>
            <person name="Sim J.-S."/>
            <person name="Jeong J.-T."/>
            <person name="Choi B.-S."/>
            <person name="Jung M."/>
            <person name="Ginzburg D."/>
            <person name="Zhao K."/>
            <person name="Won S.Y."/>
            <person name="Oh T.-J."/>
            <person name="Yu Y."/>
            <person name="Kim N.-H."/>
            <person name="Lee O.R."/>
            <person name="Lee T.-H."/>
            <person name="Bashyal P."/>
            <person name="Kim T.-S."/>
            <person name="Lee W.-H."/>
            <person name="Kawkins C."/>
            <person name="Kim C.-K."/>
            <person name="Kim J.S."/>
            <person name="Ahn B.O."/>
            <person name="Rhee S.Y."/>
            <person name="Sohng J.K."/>
        </authorList>
    </citation>
    <scope>NUCLEOTIDE SEQUENCE</scope>
    <source>
        <tissue evidence="2">Leaf</tissue>
    </source>
</reference>
<organism evidence="2 3">
    <name type="scientific">Senna tora</name>
    <dbReference type="NCBI Taxonomy" id="362788"/>
    <lineage>
        <taxon>Eukaryota</taxon>
        <taxon>Viridiplantae</taxon>
        <taxon>Streptophyta</taxon>
        <taxon>Embryophyta</taxon>
        <taxon>Tracheophyta</taxon>
        <taxon>Spermatophyta</taxon>
        <taxon>Magnoliopsida</taxon>
        <taxon>eudicotyledons</taxon>
        <taxon>Gunneridae</taxon>
        <taxon>Pentapetalae</taxon>
        <taxon>rosids</taxon>
        <taxon>fabids</taxon>
        <taxon>Fabales</taxon>
        <taxon>Fabaceae</taxon>
        <taxon>Caesalpinioideae</taxon>
        <taxon>Cassia clade</taxon>
        <taxon>Senna</taxon>
    </lineage>
</organism>
<evidence type="ECO:0000313" key="3">
    <source>
        <dbReference type="Proteomes" id="UP000634136"/>
    </source>
</evidence>
<dbReference type="EMBL" id="JAAIUW010000007">
    <property type="protein sequence ID" value="KAF7823276.1"/>
    <property type="molecule type" value="Genomic_DNA"/>
</dbReference>
<comment type="caution">
    <text evidence="2">The sequence shown here is derived from an EMBL/GenBank/DDBJ whole genome shotgun (WGS) entry which is preliminary data.</text>
</comment>
<keyword evidence="3" id="KW-1185">Reference proteome</keyword>
<accession>A0A834TLS3</accession>
<dbReference type="OrthoDB" id="1937665at2759"/>
<dbReference type="AlphaFoldDB" id="A0A834TLS3"/>
<name>A0A834TLS3_9FABA</name>